<dbReference type="InterPro" id="IPR006464">
    <property type="entry name" value="AcTrfase_RimI/Ard1"/>
</dbReference>
<evidence type="ECO:0000313" key="5">
    <source>
        <dbReference type="Proteomes" id="UP000198318"/>
    </source>
</evidence>
<evidence type="ECO:0000313" key="4">
    <source>
        <dbReference type="EMBL" id="SNS27631.1"/>
    </source>
</evidence>
<dbReference type="EMBL" id="FZOR01000002">
    <property type="protein sequence ID" value="SNS27631.1"/>
    <property type="molecule type" value="Genomic_DNA"/>
</dbReference>
<evidence type="ECO:0000256" key="1">
    <source>
        <dbReference type="ARBA" id="ARBA00022679"/>
    </source>
</evidence>
<dbReference type="SUPFAM" id="SSF55729">
    <property type="entry name" value="Acyl-CoA N-acyltransferases (Nat)"/>
    <property type="match status" value="1"/>
</dbReference>
<keyword evidence="1 4" id="KW-0808">Transferase</keyword>
<accession>A0A239D6Z9</accession>
<evidence type="ECO:0000256" key="2">
    <source>
        <dbReference type="ARBA" id="ARBA00023315"/>
    </source>
</evidence>
<sequence length="163" mass="18211">MTDVALRPMTEADLPAVHRLEQALFPEDAWSEEMLRGELAEQPRTRHYVVAEEPGGELVGYAGLAAAGGQADVQTIGVRADRRKHGIGAALLTALLNEAVRRNSEAIFLEVRADNDAAHRLYERFGFVRVGLRKRYYQPSDVDAIVMSRPLTRRPPMGFNREN</sequence>
<protein>
    <submittedName>
        <fullName evidence="4">Ribosomal-protein-alanine N-acetyltransferase</fullName>
    </submittedName>
</protein>
<dbReference type="GO" id="GO:0008080">
    <property type="term" value="F:N-acetyltransferase activity"/>
    <property type="evidence" value="ECO:0007669"/>
    <property type="project" value="InterPro"/>
</dbReference>
<keyword evidence="5" id="KW-1185">Reference proteome</keyword>
<keyword evidence="2" id="KW-0012">Acyltransferase</keyword>
<dbReference type="Proteomes" id="UP000198318">
    <property type="component" value="Unassembled WGS sequence"/>
</dbReference>
<dbReference type="InterPro" id="IPR000182">
    <property type="entry name" value="GNAT_dom"/>
</dbReference>
<proteinExistence type="predicted"/>
<dbReference type="NCBIfam" id="TIGR01575">
    <property type="entry name" value="rimI"/>
    <property type="match status" value="1"/>
</dbReference>
<dbReference type="OrthoDB" id="529907at2"/>
<dbReference type="CDD" id="cd04301">
    <property type="entry name" value="NAT_SF"/>
    <property type="match status" value="1"/>
</dbReference>
<feature type="domain" description="N-acetyltransferase" evidence="3">
    <location>
        <begin position="4"/>
        <end position="152"/>
    </location>
</feature>
<dbReference type="Pfam" id="PF00583">
    <property type="entry name" value="Acetyltransf_1"/>
    <property type="match status" value="1"/>
</dbReference>
<gene>
    <name evidence="4" type="ORF">SAMN05443665_1002135</name>
</gene>
<reference evidence="4 5" key="1">
    <citation type="submission" date="2017-06" db="EMBL/GenBank/DDBJ databases">
        <authorList>
            <person name="Kim H.J."/>
            <person name="Triplett B.A."/>
        </authorList>
    </citation>
    <scope>NUCLEOTIDE SEQUENCE [LARGE SCALE GENOMIC DNA]</scope>
    <source>
        <strain evidence="4 5">DSM 44715</strain>
    </source>
</reference>
<name>A0A239D6Z9_9ACTN</name>
<dbReference type="InterPro" id="IPR016181">
    <property type="entry name" value="Acyl_CoA_acyltransferase"/>
</dbReference>
<organism evidence="4 5">
    <name type="scientific">Actinomadura meyerae</name>
    <dbReference type="NCBI Taxonomy" id="240840"/>
    <lineage>
        <taxon>Bacteria</taxon>
        <taxon>Bacillati</taxon>
        <taxon>Actinomycetota</taxon>
        <taxon>Actinomycetes</taxon>
        <taxon>Streptosporangiales</taxon>
        <taxon>Thermomonosporaceae</taxon>
        <taxon>Actinomadura</taxon>
    </lineage>
</organism>
<dbReference type="InterPro" id="IPR050832">
    <property type="entry name" value="Bact_Acetyltransf"/>
</dbReference>
<dbReference type="PROSITE" id="PS51186">
    <property type="entry name" value="GNAT"/>
    <property type="match status" value="1"/>
</dbReference>
<dbReference type="AlphaFoldDB" id="A0A239D6Z9"/>
<evidence type="ECO:0000259" key="3">
    <source>
        <dbReference type="PROSITE" id="PS51186"/>
    </source>
</evidence>
<dbReference type="Gene3D" id="3.40.630.30">
    <property type="match status" value="1"/>
</dbReference>
<dbReference type="PANTHER" id="PTHR43877">
    <property type="entry name" value="AMINOALKYLPHOSPHONATE N-ACETYLTRANSFERASE-RELATED-RELATED"/>
    <property type="match status" value="1"/>
</dbReference>
<dbReference type="RefSeq" id="WP_089324413.1">
    <property type="nucleotide sequence ID" value="NZ_FZOR01000002.1"/>
</dbReference>